<dbReference type="Proteomes" id="UP001164250">
    <property type="component" value="Chromosome 12"/>
</dbReference>
<gene>
    <name evidence="1" type="ORF">Patl1_12420</name>
</gene>
<evidence type="ECO:0000313" key="2">
    <source>
        <dbReference type="Proteomes" id="UP001164250"/>
    </source>
</evidence>
<reference evidence="2" key="1">
    <citation type="journal article" date="2023" name="G3 (Bethesda)">
        <title>Genome assembly and association tests identify interacting loci associated with vigor, precocity, and sex in interspecific pistachio rootstocks.</title>
        <authorList>
            <person name="Palmer W."/>
            <person name="Jacygrad E."/>
            <person name="Sagayaradj S."/>
            <person name="Cavanaugh K."/>
            <person name="Han R."/>
            <person name="Bertier L."/>
            <person name="Beede B."/>
            <person name="Kafkas S."/>
            <person name="Golino D."/>
            <person name="Preece J."/>
            <person name="Michelmore R."/>
        </authorList>
    </citation>
    <scope>NUCLEOTIDE SEQUENCE [LARGE SCALE GENOMIC DNA]</scope>
</reference>
<sequence length="548" mass="60735">MLKLLKHFTFSSYSTSSCSTLINCLHSHLPQTLHSLLQYHALIITSANSDNIFIASKLISLYASFTKPHFSTQVFNLVSNKADTFLWNSIIKSHFSNANYHQALQFFHSMRLSNTPVNDFTIPMVVSACAELNWKFYGDYIHGITLKCGLFEKNSAVGSSFVYMYTKCGCVEDASVVFDDIVERDVVAWTALVIGYVQNGESARGLECLFEMISVGGDSEKPNFRTIEGGFQACGNLGALSEGRCLHGFAVKTGLGNCQVVQSLVLSMYSKCGDTKEAYFSFSEVAEKDLLSWTSIIGVYARSGLMTECLSMFREMQVGGMHPDGIVISCMLLGFGNTMRVCEGKAFHGLILKNNVLDQMVHNALLSMYCKFGLVTQAEKFFKTCYDWNREAWNIMVIGYGKTGMEAKCIQLFREMQHLGIKFDSNSLVSVISSCSQLGANYLGRSLHCFMIKNCGDENISVINALIDMYGKNSNLTIAHRLFCRAQKDIVTWNTMISAYTHSGHSVEALALFDLMISGKLKPNTATLVSVVSACSQLASLEKGQRIH</sequence>
<protein>
    <submittedName>
        <fullName evidence="1">Uncharacterized protein</fullName>
    </submittedName>
</protein>
<comment type="caution">
    <text evidence="1">The sequence shown here is derived from an EMBL/GenBank/DDBJ whole genome shotgun (WGS) entry which is preliminary data.</text>
</comment>
<name>A0ACC1A291_9ROSI</name>
<organism evidence="1 2">
    <name type="scientific">Pistacia atlantica</name>
    <dbReference type="NCBI Taxonomy" id="434234"/>
    <lineage>
        <taxon>Eukaryota</taxon>
        <taxon>Viridiplantae</taxon>
        <taxon>Streptophyta</taxon>
        <taxon>Embryophyta</taxon>
        <taxon>Tracheophyta</taxon>
        <taxon>Spermatophyta</taxon>
        <taxon>Magnoliopsida</taxon>
        <taxon>eudicotyledons</taxon>
        <taxon>Gunneridae</taxon>
        <taxon>Pentapetalae</taxon>
        <taxon>rosids</taxon>
        <taxon>malvids</taxon>
        <taxon>Sapindales</taxon>
        <taxon>Anacardiaceae</taxon>
        <taxon>Pistacia</taxon>
    </lineage>
</organism>
<evidence type="ECO:0000313" key="1">
    <source>
        <dbReference type="EMBL" id="KAJ0081152.1"/>
    </source>
</evidence>
<accession>A0ACC1A291</accession>
<dbReference type="EMBL" id="CM047908">
    <property type="protein sequence ID" value="KAJ0081152.1"/>
    <property type="molecule type" value="Genomic_DNA"/>
</dbReference>
<keyword evidence="2" id="KW-1185">Reference proteome</keyword>
<proteinExistence type="predicted"/>